<sequence>MASFLKGNTTSFIFDKYDNEKLVQLLFEGDLVLYKHTVDDIFKQLPIHTLNSSFDIDYLHYFVVPKTETHLVKWRTVKLAKGGENFPLDNLNSRAIQLQLSRQSHNRIDTGRIAITTQWEDDLGNIKQATFEKDVYKMLQGLIRKLSVGKIGGVFVGEEAYRLWEADQVELCQIIQGTFTYKKDDFKKKGKK</sequence>
<organism evidence="1 2">
    <name type="scientific">Litchfieldia salsa</name>
    <dbReference type="NCBI Taxonomy" id="930152"/>
    <lineage>
        <taxon>Bacteria</taxon>
        <taxon>Bacillati</taxon>
        <taxon>Bacillota</taxon>
        <taxon>Bacilli</taxon>
        <taxon>Bacillales</taxon>
        <taxon>Bacillaceae</taxon>
        <taxon>Litchfieldia</taxon>
    </lineage>
</organism>
<evidence type="ECO:0000313" key="1">
    <source>
        <dbReference type="EMBL" id="SDP96239.1"/>
    </source>
</evidence>
<evidence type="ECO:0000313" key="2">
    <source>
        <dbReference type="Proteomes" id="UP000199159"/>
    </source>
</evidence>
<gene>
    <name evidence="1" type="ORF">SAMN05216565_1212</name>
</gene>
<proteinExistence type="predicted"/>
<name>A0A1H0X065_9BACI</name>
<keyword evidence="2" id="KW-1185">Reference proteome</keyword>
<dbReference type="Proteomes" id="UP000199159">
    <property type="component" value="Unassembled WGS sequence"/>
</dbReference>
<reference evidence="2" key="1">
    <citation type="submission" date="2016-10" db="EMBL/GenBank/DDBJ databases">
        <authorList>
            <person name="Varghese N."/>
            <person name="Submissions S."/>
        </authorList>
    </citation>
    <scope>NUCLEOTIDE SEQUENCE [LARGE SCALE GENOMIC DNA]</scope>
    <source>
        <strain evidence="2">IBRC-M10078</strain>
    </source>
</reference>
<dbReference type="RefSeq" id="WP_090859603.1">
    <property type="nucleotide sequence ID" value="NZ_FNJU01000021.1"/>
</dbReference>
<accession>A0A1H0X065</accession>
<dbReference type="AlphaFoldDB" id="A0A1H0X065"/>
<dbReference type="STRING" id="930152.SAMN05216565_1212"/>
<dbReference type="EMBL" id="FNJU01000021">
    <property type="protein sequence ID" value="SDP96239.1"/>
    <property type="molecule type" value="Genomic_DNA"/>
</dbReference>
<protein>
    <submittedName>
        <fullName evidence="1">Uncharacterized protein</fullName>
    </submittedName>
</protein>